<evidence type="ECO:0000313" key="4">
    <source>
        <dbReference type="EMBL" id="SNQ49222.1"/>
    </source>
</evidence>
<protein>
    <recommendedName>
        <fullName evidence="6">Zinc-finger domain-containing protein</fullName>
    </recommendedName>
</protein>
<dbReference type="EMBL" id="FZMO01000235">
    <property type="protein sequence ID" value="SNQ49222.1"/>
    <property type="molecule type" value="Genomic_DNA"/>
</dbReference>
<dbReference type="Proteomes" id="UP000234331">
    <property type="component" value="Unassembled WGS sequence"/>
</dbReference>
<dbReference type="OrthoDB" id="3743969at2"/>
<dbReference type="InterPro" id="IPR041916">
    <property type="entry name" value="Anti_sigma_zinc_sf"/>
</dbReference>
<dbReference type="Gene3D" id="1.10.10.1320">
    <property type="entry name" value="Anti-sigma factor, zinc-finger domain"/>
    <property type="match status" value="1"/>
</dbReference>
<evidence type="ECO:0000313" key="5">
    <source>
        <dbReference type="Proteomes" id="UP000234331"/>
    </source>
</evidence>
<accession>A0A2I2KU88</accession>
<feature type="compositionally biased region" description="Gly residues" evidence="3">
    <location>
        <begin position="176"/>
        <end position="187"/>
    </location>
</feature>
<sequence>MTEHLGKRISPLIDHQLDHDARDRALAHLAVCMPCQREVANLRAVKARLTGLRDPVLPDAVTARLLGIAVPPTPSIPATPANRRQADHGRSLPAPTGPAGQPVLREGAGGQRVARRERVARGERTAWGEPGASGEAGAPAEPTVSRGHARRAPFGPGGPPRRPAAGSPARRPASGRPGGGPPAGGSRGRARRPAPRRAGRPRTTLRRTLLGSAALIVLAMTGAAVADGSGGARPGGSVAVPTVTSVVAPGTSTGGSLRLLPVLMPMKVSLRR</sequence>
<evidence type="ECO:0000256" key="3">
    <source>
        <dbReference type="SAM" id="MobiDB-lite"/>
    </source>
</evidence>
<evidence type="ECO:0000256" key="1">
    <source>
        <dbReference type="ARBA" id="ARBA00023015"/>
    </source>
</evidence>
<reference evidence="4 5" key="1">
    <citation type="submission" date="2017-06" db="EMBL/GenBank/DDBJ databases">
        <authorList>
            <person name="Kim H.J."/>
            <person name="Triplett B.A."/>
        </authorList>
    </citation>
    <scope>NUCLEOTIDE SEQUENCE [LARGE SCALE GENOMIC DNA]</scope>
    <source>
        <strain evidence="4">FRACA_ARgP5</strain>
    </source>
</reference>
<dbReference type="RefSeq" id="WP_101832758.1">
    <property type="nucleotide sequence ID" value="NZ_FZMO01000235.1"/>
</dbReference>
<evidence type="ECO:0000256" key="2">
    <source>
        <dbReference type="ARBA" id="ARBA00023163"/>
    </source>
</evidence>
<feature type="compositionally biased region" description="Low complexity" evidence="3">
    <location>
        <begin position="163"/>
        <end position="175"/>
    </location>
</feature>
<organism evidence="4 5">
    <name type="scientific">Frankia canadensis</name>
    <dbReference type="NCBI Taxonomy" id="1836972"/>
    <lineage>
        <taxon>Bacteria</taxon>
        <taxon>Bacillati</taxon>
        <taxon>Actinomycetota</taxon>
        <taxon>Actinomycetes</taxon>
        <taxon>Frankiales</taxon>
        <taxon>Frankiaceae</taxon>
        <taxon>Frankia</taxon>
    </lineage>
</organism>
<dbReference type="AlphaFoldDB" id="A0A2I2KU88"/>
<keyword evidence="5" id="KW-1185">Reference proteome</keyword>
<name>A0A2I2KU88_9ACTN</name>
<feature type="compositionally biased region" description="Basic and acidic residues" evidence="3">
    <location>
        <begin position="114"/>
        <end position="126"/>
    </location>
</feature>
<keyword evidence="2" id="KW-0804">Transcription</keyword>
<keyword evidence="1" id="KW-0805">Transcription regulation</keyword>
<proteinExistence type="predicted"/>
<feature type="region of interest" description="Disordered" evidence="3">
    <location>
        <begin position="70"/>
        <end position="204"/>
    </location>
</feature>
<feature type="compositionally biased region" description="Low complexity" evidence="3">
    <location>
        <begin position="128"/>
        <end position="142"/>
    </location>
</feature>
<feature type="compositionally biased region" description="Basic residues" evidence="3">
    <location>
        <begin position="188"/>
        <end position="204"/>
    </location>
</feature>
<evidence type="ECO:0008006" key="6">
    <source>
        <dbReference type="Google" id="ProtNLM"/>
    </source>
</evidence>
<gene>
    <name evidence="4" type="ORF">FRACA_310014</name>
</gene>